<comment type="caution">
    <text evidence="2">The sequence shown here is derived from an EMBL/GenBank/DDBJ whole genome shotgun (WGS) entry which is preliminary data.</text>
</comment>
<organism evidence="2 3">
    <name type="scientific">Litoribacter ruber</name>
    <dbReference type="NCBI Taxonomy" id="702568"/>
    <lineage>
        <taxon>Bacteria</taxon>
        <taxon>Pseudomonadati</taxon>
        <taxon>Bacteroidota</taxon>
        <taxon>Cytophagia</taxon>
        <taxon>Cytophagales</taxon>
        <taxon>Cyclobacteriaceae</taxon>
        <taxon>Litoribacter</taxon>
    </lineage>
</organism>
<dbReference type="RefSeq" id="WP_213946792.1">
    <property type="nucleotide sequence ID" value="NZ_JAHCMY010000025.1"/>
</dbReference>
<protein>
    <submittedName>
        <fullName evidence="2">Uncharacterized protein</fullName>
    </submittedName>
</protein>
<gene>
    <name evidence="2" type="ORF">KI659_18065</name>
</gene>
<sequence length="69" mass="7964">MKISFYDCVTDHLVQVALAYAGFASVSLFFYWTTHWTTYWTTIRNLKIEWDEGNAGKMDQGSGMTPTYP</sequence>
<dbReference type="Proteomes" id="UP001319104">
    <property type="component" value="Unassembled WGS sequence"/>
</dbReference>
<dbReference type="AlphaFoldDB" id="A0AAP2CKP7"/>
<reference evidence="2 3" key="1">
    <citation type="submission" date="2021-05" db="EMBL/GenBank/DDBJ databases">
        <authorList>
            <person name="Zhang Z.D."/>
            <person name="Osman G."/>
        </authorList>
    </citation>
    <scope>NUCLEOTIDE SEQUENCE [LARGE SCALE GENOMIC DNA]</scope>
    <source>
        <strain evidence="2 3">KCTC 32217</strain>
    </source>
</reference>
<keyword evidence="3" id="KW-1185">Reference proteome</keyword>
<evidence type="ECO:0000256" key="1">
    <source>
        <dbReference type="SAM" id="Phobius"/>
    </source>
</evidence>
<dbReference type="EMBL" id="JAHCMY010000025">
    <property type="protein sequence ID" value="MBS9525932.1"/>
    <property type="molecule type" value="Genomic_DNA"/>
</dbReference>
<evidence type="ECO:0000313" key="3">
    <source>
        <dbReference type="Proteomes" id="UP001319104"/>
    </source>
</evidence>
<keyword evidence="1" id="KW-0472">Membrane</keyword>
<evidence type="ECO:0000313" key="2">
    <source>
        <dbReference type="EMBL" id="MBS9525932.1"/>
    </source>
</evidence>
<proteinExistence type="predicted"/>
<name>A0AAP2CKP7_9BACT</name>
<keyword evidence="1" id="KW-1133">Transmembrane helix</keyword>
<feature type="transmembrane region" description="Helical" evidence="1">
    <location>
        <begin position="12"/>
        <end position="32"/>
    </location>
</feature>
<accession>A0AAP2CKP7</accession>
<keyword evidence="1" id="KW-0812">Transmembrane</keyword>